<evidence type="ECO:0000313" key="3">
    <source>
        <dbReference type="Proteomes" id="UP001153069"/>
    </source>
</evidence>
<reference evidence="2" key="1">
    <citation type="submission" date="2020-06" db="EMBL/GenBank/DDBJ databases">
        <authorList>
            <consortium name="Plant Systems Biology data submission"/>
        </authorList>
    </citation>
    <scope>NUCLEOTIDE SEQUENCE</scope>
    <source>
        <strain evidence="2">D6</strain>
    </source>
</reference>
<accession>A0A9N8DDR8</accession>
<sequence>MCCVTMKRPRFDSDDESSSGDSFGTCTSRKKIRCIMSELPERMHKQPLDQERRPDDTLQSLTSAGVPYYAFDSQSLAGFFYPPTAKEIKAYDHTVLNAVRQQDYGTLRALYSQGRPLKCSNAFGESLLHLACRKGMYQMTRFLVDECHVPLRICDDFGRTPLADACWTAEPNFDLIDFILEREPDLLFIKDRRGSTPLGYVRRPQWKLWNQYLQSKSNHQGFFQPRVVLSK</sequence>
<dbReference type="Pfam" id="PF12796">
    <property type="entry name" value="Ank_2"/>
    <property type="match status" value="1"/>
</dbReference>
<evidence type="ECO:0000256" key="1">
    <source>
        <dbReference type="SAM" id="MobiDB-lite"/>
    </source>
</evidence>
<protein>
    <submittedName>
        <fullName evidence="2">ANK</fullName>
    </submittedName>
</protein>
<comment type="caution">
    <text evidence="2">The sequence shown here is derived from an EMBL/GenBank/DDBJ whole genome shotgun (WGS) entry which is preliminary data.</text>
</comment>
<dbReference type="Gene3D" id="1.25.40.20">
    <property type="entry name" value="Ankyrin repeat-containing domain"/>
    <property type="match status" value="1"/>
</dbReference>
<feature type="region of interest" description="Disordered" evidence="1">
    <location>
        <begin position="1"/>
        <end position="25"/>
    </location>
</feature>
<name>A0A9N8DDR8_9STRA</name>
<dbReference type="InterPro" id="IPR036770">
    <property type="entry name" value="Ankyrin_rpt-contain_sf"/>
</dbReference>
<proteinExistence type="predicted"/>
<dbReference type="AlphaFoldDB" id="A0A9N8DDR8"/>
<dbReference type="Proteomes" id="UP001153069">
    <property type="component" value="Unassembled WGS sequence"/>
</dbReference>
<dbReference type="OrthoDB" id="55962at2759"/>
<keyword evidence="3" id="KW-1185">Reference proteome</keyword>
<gene>
    <name evidence="2" type="ORF">SEMRO_76_G041600.1</name>
</gene>
<evidence type="ECO:0000313" key="2">
    <source>
        <dbReference type="EMBL" id="CAB9500121.1"/>
    </source>
</evidence>
<dbReference type="EMBL" id="CAICTM010000075">
    <property type="protein sequence ID" value="CAB9500121.1"/>
    <property type="molecule type" value="Genomic_DNA"/>
</dbReference>
<organism evidence="2 3">
    <name type="scientific">Seminavis robusta</name>
    <dbReference type="NCBI Taxonomy" id="568900"/>
    <lineage>
        <taxon>Eukaryota</taxon>
        <taxon>Sar</taxon>
        <taxon>Stramenopiles</taxon>
        <taxon>Ochrophyta</taxon>
        <taxon>Bacillariophyta</taxon>
        <taxon>Bacillariophyceae</taxon>
        <taxon>Bacillariophycidae</taxon>
        <taxon>Naviculales</taxon>
        <taxon>Naviculaceae</taxon>
        <taxon>Seminavis</taxon>
    </lineage>
</organism>
<dbReference type="SMART" id="SM00248">
    <property type="entry name" value="ANK"/>
    <property type="match status" value="2"/>
</dbReference>
<dbReference type="InterPro" id="IPR002110">
    <property type="entry name" value="Ankyrin_rpt"/>
</dbReference>
<dbReference type="SUPFAM" id="SSF48403">
    <property type="entry name" value="Ankyrin repeat"/>
    <property type="match status" value="1"/>
</dbReference>